<feature type="chain" id="PRO_5018382977" description="Pectin acetylesterase" evidence="6">
    <location>
        <begin position="19"/>
        <end position="139"/>
    </location>
</feature>
<dbReference type="GO" id="GO:0071555">
    <property type="term" value="P:cell wall organization"/>
    <property type="evidence" value="ECO:0007669"/>
    <property type="project" value="UniProtKB-KW"/>
</dbReference>
<keyword evidence="4 6" id="KW-0134">Cell wall</keyword>
<keyword evidence="6" id="KW-0378">Hydrolase</keyword>
<keyword evidence="6" id="KW-0732">Signal</keyword>
<dbReference type="GO" id="GO:0016787">
    <property type="term" value="F:hydrolase activity"/>
    <property type="evidence" value="ECO:0007669"/>
    <property type="project" value="UniProtKB-KW"/>
</dbReference>
<dbReference type="InParanoid" id="A0A3Q7HSX2"/>
<evidence type="ECO:0000256" key="1">
    <source>
        <dbReference type="ARBA" id="ARBA00003534"/>
    </source>
</evidence>
<evidence type="ECO:0000313" key="7">
    <source>
        <dbReference type="EnsemblPlants" id="Solyc08g075036.1.1"/>
    </source>
</evidence>
<comment type="subcellular location">
    <subcellularLocation>
        <location evidence="2 6">Secreted</location>
        <location evidence="2 6">Cell wall</location>
    </subcellularLocation>
</comment>
<feature type="signal peptide" evidence="6">
    <location>
        <begin position="1"/>
        <end position="18"/>
    </location>
</feature>
<evidence type="ECO:0000256" key="5">
    <source>
        <dbReference type="ARBA" id="ARBA00023316"/>
    </source>
</evidence>
<accession>A0A3Q7HSX2</accession>
<keyword evidence="6" id="KW-0964">Secreted</keyword>
<proteinExistence type="inferred from homology"/>
<organism evidence="7">
    <name type="scientific">Solanum lycopersicum</name>
    <name type="common">Tomato</name>
    <name type="synonym">Lycopersicon esculentum</name>
    <dbReference type="NCBI Taxonomy" id="4081"/>
    <lineage>
        <taxon>Eukaryota</taxon>
        <taxon>Viridiplantae</taxon>
        <taxon>Streptophyta</taxon>
        <taxon>Embryophyta</taxon>
        <taxon>Tracheophyta</taxon>
        <taxon>Spermatophyta</taxon>
        <taxon>Magnoliopsida</taxon>
        <taxon>eudicotyledons</taxon>
        <taxon>Gunneridae</taxon>
        <taxon>Pentapetalae</taxon>
        <taxon>asterids</taxon>
        <taxon>lamiids</taxon>
        <taxon>Solanales</taxon>
        <taxon>Solanaceae</taxon>
        <taxon>Solanoideae</taxon>
        <taxon>Solaneae</taxon>
        <taxon>Solanum</taxon>
        <taxon>Solanum subgen. Lycopersicon</taxon>
    </lineage>
</organism>
<evidence type="ECO:0000256" key="2">
    <source>
        <dbReference type="ARBA" id="ARBA00004191"/>
    </source>
</evidence>
<keyword evidence="5 6" id="KW-0961">Cell wall biogenesis/degradation</keyword>
<dbReference type="PANTHER" id="PTHR21562">
    <property type="entry name" value="NOTUM-RELATED"/>
    <property type="match status" value="1"/>
</dbReference>
<dbReference type="AlphaFoldDB" id="A0A3Q7HSX2"/>
<dbReference type="Proteomes" id="UP000004994">
    <property type="component" value="Chromosome 8"/>
</dbReference>
<protein>
    <recommendedName>
        <fullName evidence="6">Pectin acetylesterase</fullName>
        <ecNumber evidence="6">3.1.1.-</ecNumber>
    </recommendedName>
</protein>
<comment type="function">
    <text evidence="1 6">Hydrolyzes acetyl esters in homogalacturonan regions of pectin. In type I primary cell wall, galacturonic acid residues of pectin can be acetylated at the O-2 and O-3 positions. Decreasing the degree of acetylation of pectin gels in vitro alters their physical properties.</text>
</comment>
<reference evidence="7" key="1">
    <citation type="journal article" date="2012" name="Nature">
        <title>The tomato genome sequence provides insights into fleshy fruit evolution.</title>
        <authorList>
            <consortium name="Tomato Genome Consortium"/>
        </authorList>
    </citation>
    <scope>NUCLEOTIDE SEQUENCE [LARGE SCALE GENOMIC DNA]</scope>
    <source>
        <strain evidence="7">cv. Heinz 1706</strain>
    </source>
</reference>
<comment type="similarity">
    <text evidence="3 6">Belongs to the pectinacetylesterase family.</text>
</comment>
<sequence>MATNIIFLIFPTISIAEAQKINITKVHTATTQGAGINIDNYIHFIFSLELDLMFVSTKTPPAYYFDWGFDARASSWIIYLQGGGWCENLKDCHYRTFQPTCSSNLMQDQTKFGGIFNNTPQNNPDELIFAGDHLLLLKS</sequence>
<evidence type="ECO:0000256" key="4">
    <source>
        <dbReference type="ARBA" id="ARBA00022512"/>
    </source>
</evidence>
<keyword evidence="8" id="KW-1185">Reference proteome</keyword>
<evidence type="ECO:0000313" key="8">
    <source>
        <dbReference type="Proteomes" id="UP000004994"/>
    </source>
</evidence>
<name>A0A3Q7HSX2_SOLLC</name>
<reference evidence="7" key="2">
    <citation type="submission" date="2019-01" db="UniProtKB">
        <authorList>
            <consortium name="EnsemblPlants"/>
        </authorList>
    </citation>
    <scope>IDENTIFICATION</scope>
    <source>
        <strain evidence="7">cv. Heinz 1706</strain>
    </source>
</reference>
<dbReference type="PANTHER" id="PTHR21562:SF65">
    <property type="entry name" value="PECTIN ACETYLESTERASE"/>
    <property type="match status" value="1"/>
</dbReference>
<evidence type="ECO:0000256" key="3">
    <source>
        <dbReference type="ARBA" id="ARBA00005784"/>
    </source>
</evidence>
<dbReference type="Gramene" id="Solyc08g075036.1.1">
    <property type="protein sequence ID" value="Solyc08g075036.1.1"/>
    <property type="gene ID" value="Solyc08g075036.1"/>
</dbReference>
<dbReference type="EC" id="3.1.1.-" evidence="6"/>
<dbReference type="EnsemblPlants" id="Solyc08g075036.1.1">
    <property type="protein sequence ID" value="Solyc08g075036.1.1"/>
    <property type="gene ID" value="Solyc08g075036.1"/>
</dbReference>
<dbReference type="InterPro" id="IPR004963">
    <property type="entry name" value="PAE/NOTUM"/>
</dbReference>
<evidence type="ECO:0000256" key="6">
    <source>
        <dbReference type="RuleBase" id="RU363114"/>
    </source>
</evidence>
<dbReference type="Pfam" id="PF03283">
    <property type="entry name" value="PAE"/>
    <property type="match status" value="1"/>
</dbReference>